<dbReference type="GO" id="GO:0009007">
    <property type="term" value="F:site-specific DNA-methyltransferase (adenine-specific) activity"/>
    <property type="evidence" value="ECO:0007669"/>
    <property type="project" value="UniProtKB-EC"/>
</dbReference>
<sequence length="665" mass="74444">MSENKKTVSGEQEPSQVPSGTEDGQAGLLAQLRDLIPGAFPDGELDQGLLLSELGLGESSQAFTFAWPGMSQARIEGRSPTTATLVPDPEASVNWNDAGNVLIEGDNLQVLKLLKNGYSGAVKLIYIDPPYNTGDSFTYNDDFSVPETEYLVATGQVDEQGQATTAKKEKGGRKHAPWLTMMSSRLAISRHLLRRDGVFLASIDNNEVHHLRLLLDAVFGAENFVDMVTWRGARKGDAKLMGGGQDYILMYARDREFLRENNVRWRERKEGLEPIYDQVAKFREEFGQDHEASTSALRDWYRSLSDENPSKAHDYYNRVDERGIWFPDNISSPNFRENLIYDWKGYSPPENGWRYDKKAMQALHDDKRLIYPKDKSKRIQIKSYLHMRETWAPSSVIYRDRRSASRQLDELMGAKVFDDPKSTDVLARLFHAITDDGDLILDFFAGSGSSGQAIWEQNPKDGKNRRWILVQRPEAPDATTESGKNALNAGYKTIFDITAERLRRAAAQLGGGLGFRLFRACETNLQIERQVFAKEGQDANQQMSLMLSNAGQPPVKTSADPAAVAWEVALKATNSRLDARVAANEYGGIKVFEFRPFGAEASSTARFLICLEAFTLDTAKHIGLTDDDTLILRGDMVDNAVTLTLAPRLRSKLILLERVAREVSL</sequence>
<evidence type="ECO:0000256" key="7">
    <source>
        <dbReference type="SAM" id="MobiDB-lite"/>
    </source>
</evidence>
<feature type="domain" description="DNA methylase N-4/N-6" evidence="8">
    <location>
        <begin position="122"/>
        <end position="456"/>
    </location>
</feature>
<evidence type="ECO:0000313" key="9">
    <source>
        <dbReference type="EMBL" id="NWF46062.1"/>
    </source>
</evidence>
<dbReference type="InterPro" id="IPR002941">
    <property type="entry name" value="DNA_methylase_N4/N6"/>
</dbReference>
<dbReference type="InterPro" id="IPR002295">
    <property type="entry name" value="N4/N6-MTase_EcoPI_Mod-like"/>
</dbReference>
<evidence type="ECO:0000313" key="10">
    <source>
        <dbReference type="Proteomes" id="UP000545507"/>
    </source>
</evidence>
<dbReference type="GO" id="GO:0008170">
    <property type="term" value="F:N-methyltransferase activity"/>
    <property type="evidence" value="ECO:0007669"/>
    <property type="project" value="InterPro"/>
</dbReference>
<organism evidence="9 10">
    <name type="scientific">Hydrogenophaga aromaticivorans</name>
    <dbReference type="NCBI Taxonomy" id="2610898"/>
    <lineage>
        <taxon>Bacteria</taxon>
        <taxon>Pseudomonadati</taxon>
        <taxon>Pseudomonadota</taxon>
        <taxon>Betaproteobacteria</taxon>
        <taxon>Burkholderiales</taxon>
        <taxon>Comamonadaceae</taxon>
        <taxon>Hydrogenophaga</taxon>
    </lineage>
</organism>
<keyword evidence="5" id="KW-0949">S-adenosyl-L-methionine</keyword>
<evidence type="ECO:0000259" key="8">
    <source>
        <dbReference type="Pfam" id="PF01555"/>
    </source>
</evidence>
<keyword evidence="4 9" id="KW-0808">Transferase</keyword>
<dbReference type="GO" id="GO:0032259">
    <property type="term" value="P:methylation"/>
    <property type="evidence" value="ECO:0007669"/>
    <property type="project" value="UniProtKB-KW"/>
</dbReference>
<dbReference type="Gene3D" id="3.40.50.150">
    <property type="entry name" value="Vaccinia Virus protein VP39"/>
    <property type="match status" value="1"/>
</dbReference>
<dbReference type="InterPro" id="IPR002052">
    <property type="entry name" value="DNA_methylase_N6_adenine_CS"/>
</dbReference>
<dbReference type="EMBL" id="VYGV01000011">
    <property type="protein sequence ID" value="NWF46062.1"/>
    <property type="molecule type" value="Genomic_DNA"/>
</dbReference>
<dbReference type="PROSITE" id="PS00092">
    <property type="entry name" value="N6_MTASE"/>
    <property type="match status" value="1"/>
</dbReference>
<dbReference type="InterPro" id="IPR029063">
    <property type="entry name" value="SAM-dependent_MTases_sf"/>
</dbReference>
<keyword evidence="10" id="KW-1185">Reference proteome</keyword>
<evidence type="ECO:0000256" key="1">
    <source>
        <dbReference type="ARBA" id="ARBA00006594"/>
    </source>
</evidence>
<dbReference type="Pfam" id="PF01555">
    <property type="entry name" value="N6_N4_Mtase"/>
    <property type="match status" value="1"/>
</dbReference>
<comment type="catalytic activity">
    <reaction evidence="6">
        <text>a 2'-deoxyadenosine in DNA + S-adenosyl-L-methionine = an N(6)-methyl-2'-deoxyadenosine in DNA + S-adenosyl-L-homocysteine + H(+)</text>
        <dbReference type="Rhea" id="RHEA:15197"/>
        <dbReference type="Rhea" id="RHEA-COMP:12418"/>
        <dbReference type="Rhea" id="RHEA-COMP:12419"/>
        <dbReference type="ChEBI" id="CHEBI:15378"/>
        <dbReference type="ChEBI" id="CHEBI:57856"/>
        <dbReference type="ChEBI" id="CHEBI:59789"/>
        <dbReference type="ChEBI" id="CHEBI:90615"/>
        <dbReference type="ChEBI" id="CHEBI:90616"/>
        <dbReference type="EC" id="2.1.1.72"/>
    </reaction>
</comment>
<reference evidence="9 10" key="1">
    <citation type="submission" date="2019-09" db="EMBL/GenBank/DDBJ databases">
        <title>Hydrogenophaga aromatica sp. nov., isolated from a para-xylene-degrading enrichment culture.</title>
        <authorList>
            <person name="Tancsics A."/>
            <person name="Banerjee S."/>
        </authorList>
    </citation>
    <scope>NUCLEOTIDE SEQUENCE [LARGE SCALE GENOMIC DNA]</scope>
    <source>
        <strain evidence="9 10">D2P1</strain>
    </source>
</reference>
<feature type="compositionally biased region" description="Polar residues" evidence="7">
    <location>
        <begin position="9"/>
        <end position="19"/>
    </location>
</feature>
<evidence type="ECO:0000256" key="2">
    <source>
        <dbReference type="ARBA" id="ARBA00011900"/>
    </source>
</evidence>
<feature type="region of interest" description="Disordered" evidence="7">
    <location>
        <begin position="1"/>
        <end position="23"/>
    </location>
</feature>
<evidence type="ECO:0000256" key="4">
    <source>
        <dbReference type="ARBA" id="ARBA00022679"/>
    </source>
</evidence>
<proteinExistence type="inferred from homology"/>
<dbReference type="RefSeq" id="WP_177135970.1">
    <property type="nucleotide sequence ID" value="NZ_VYGV01000011.1"/>
</dbReference>
<comment type="similarity">
    <text evidence="1">Belongs to the N(4)/N(6)-methyltransferase family.</text>
</comment>
<dbReference type="AlphaFoldDB" id="A0A7Y8KXY6"/>
<evidence type="ECO:0000256" key="6">
    <source>
        <dbReference type="ARBA" id="ARBA00047942"/>
    </source>
</evidence>
<accession>A0A7Y8KXY6</accession>
<keyword evidence="3 9" id="KW-0489">Methyltransferase</keyword>
<protein>
    <recommendedName>
        <fullName evidence="2">site-specific DNA-methyltransferase (adenine-specific)</fullName>
        <ecNumber evidence="2">2.1.1.72</ecNumber>
    </recommendedName>
</protein>
<dbReference type="GO" id="GO:0003677">
    <property type="term" value="F:DNA binding"/>
    <property type="evidence" value="ECO:0007669"/>
    <property type="project" value="InterPro"/>
</dbReference>
<dbReference type="PRINTS" id="PR00506">
    <property type="entry name" value="D21N6MTFRASE"/>
</dbReference>
<dbReference type="EC" id="2.1.1.72" evidence="2"/>
<name>A0A7Y8KXY6_9BURK</name>
<comment type="caution">
    <text evidence="9">The sequence shown here is derived from an EMBL/GenBank/DDBJ whole genome shotgun (WGS) entry which is preliminary data.</text>
</comment>
<evidence type="ECO:0000256" key="5">
    <source>
        <dbReference type="ARBA" id="ARBA00022691"/>
    </source>
</evidence>
<dbReference type="SUPFAM" id="SSF53335">
    <property type="entry name" value="S-adenosyl-L-methionine-dependent methyltransferases"/>
    <property type="match status" value="1"/>
</dbReference>
<gene>
    <name evidence="9" type="ORF">F3K02_12485</name>
</gene>
<evidence type="ECO:0000256" key="3">
    <source>
        <dbReference type="ARBA" id="ARBA00022603"/>
    </source>
</evidence>
<dbReference type="Proteomes" id="UP000545507">
    <property type="component" value="Unassembled WGS sequence"/>
</dbReference>